<evidence type="ECO:0000256" key="1">
    <source>
        <dbReference type="ARBA" id="ARBA00001966"/>
    </source>
</evidence>
<dbReference type="InterPro" id="IPR051198">
    <property type="entry name" value="BchE-like"/>
</dbReference>
<dbReference type="Pfam" id="PF04055">
    <property type="entry name" value="Radical_SAM"/>
    <property type="match status" value="1"/>
</dbReference>
<keyword evidence="8" id="KW-1185">Reference proteome</keyword>
<sequence length="505" mass="54351">MAFDEVTDALVLVPPPSPSETNPPLGPMILARAAARHGLNIEVRDLNIEYIRQFTGIARAPAGGVPGGVLGDHGKNRALLATAAGRFFASTGLCPGEAVHLPDTADARAGMHFDFETLRRATARAAAPGAFWGKWLEERVFGTLPEPPPVVGISIMGPSQVFLALVIARLVRRYWPESVTVLGGSHVTLLAAEMAAEPRYLEFVDHVMPGHAEEGFAELVGRARAGHPSVPRIAAAPPAGERFDYHPLAAPRQLALYEPSTLTLPLQFTRGCSYGRCTYCTYPVVEPVATRLDAARAAAAMGALSREHGATRFSVKDSLLTVPMMLDLAAALEAAGVRARWSATTKVTRSLAVHARTLADAGLATLEFGVETIHRRGQRLFDKVTDPEIVEEVIAACTDSGIAVVLNLIFGLPGETPDDAERQLEWFAARRDRAPGMVDGSLNLLEIVRGSPLALRPPPEVELRGIAPWAYCYDWNAPAWRPEFARRVRDEELRTSALTGPAAVS</sequence>
<dbReference type="Gene3D" id="3.40.50.280">
    <property type="entry name" value="Cobalamin-binding domain"/>
    <property type="match status" value="1"/>
</dbReference>
<name>A0ABV4QQX0_9ACTN</name>
<keyword evidence="5" id="KW-0411">Iron-sulfur</keyword>
<dbReference type="SFLD" id="SFLDS00029">
    <property type="entry name" value="Radical_SAM"/>
    <property type="match status" value="1"/>
</dbReference>
<organism evidence="7 8">
    <name type="scientific">Actinomadura chokoriensis</name>
    <dbReference type="NCBI Taxonomy" id="454156"/>
    <lineage>
        <taxon>Bacteria</taxon>
        <taxon>Bacillati</taxon>
        <taxon>Actinomycetota</taxon>
        <taxon>Actinomycetes</taxon>
        <taxon>Streptosporangiales</taxon>
        <taxon>Thermomonosporaceae</taxon>
        <taxon>Actinomadura</taxon>
    </lineage>
</organism>
<dbReference type="Gene3D" id="3.20.20.70">
    <property type="entry name" value="Aldolase class I"/>
    <property type="match status" value="1"/>
</dbReference>
<dbReference type="RefSeq" id="WP_371938646.1">
    <property type="nucleotide sequence ID" value="NZ_JAXCEH010000001.1"/>
</dbReference>
<evidence type="ECO:0000256" key="4">
    <source>
        <dbReference type="ARBA" id="ARBA00023004"/>
    </source>
</evidence>
<dbReference type="InterPro" id="IPR007197">
    <property type="entry name" value="rSAM"/>
</dbReference>
<keyword evidence="4" id="KW-0408">Iron</keyword>
<evidence type="ECO:0000256" key="5">
    <source>
        <dbReference type="ARBA" id="ARBA00023014"/>
    </source>
</evidence>
<dbReference type="SUPFAM" id="SSF102114">
    <property type="entry name" value="Radical SAM enzymes"/>
    <property type="match status" value="1"/>
</dbReference>
<feature type="domain" description="Radical SAM core" evidence="6">
    <location>
        <begin position="256"/>
        <end position="482"/>
    </location>
</feature>
<dbReference type="SFLD" id="SFLDG01082">
    <property type="entry name" value="B12-binding_domain_containing"/>
    <property type="match status" value="1"/>
</dbReference>
<protein>
    <submittedName>
        <fullName evidence="7">Radical SAM protein</fullName>
    </submittedName>
</protein>
<gene>
    <name evidence="7" type="ORF">SM436_01555</name>
</gene>
<keyword evidence="2" id="KW-0949">S-adenosyl-L-methionine</keyword>
<proteinExistence type="predicted"/>
<accession>A0ABV4QQX0</accession>
<comment type="cofactor">
    <cofactor evidence="1">
        <name>[4Fe-4S] cluster</name>
        <dbReference type="ChEBI" id="CHEBI:49883"/>
    </cofactor>
</comment>
<evidence type="ECO:0000256" key="2">
    <source>
        <dbReference type="ARBA" id="ARBA00022691"/>
    </source>
</evidence>
<dbReference type="InterPro" id="IPR013785">
    <property type="entry name" value="Aldolase_TIM"/>
</dbReference>
<dbReference type="PANTHER" id="PTHR43409">
    <property type="entry name" value="ANAEROBIC MAGNESIUM-PROTOPORPHYRIN IX MONOMETHYL ESTER CYCLASE-RELATED"/>
    <property type="match status" value="1"/>
</dbReference>
<dbReference type="InterPro" id="IPR058240">
    <property type="entry name" value="rSAM_sf"/>
</dbReference>
<keyword evidence="3" id="KW-0479">Metal-binding</keyword>
<evidence type="ECO:0000256" key="3">
    <source>
        <dbReference type="ARBA" id="ARBA00022723"/>
    </source>
</evidence>
<dbReference type="PANTHER" id="PTHR43409:SF7">
    <property type="entry name" value="BLL1977 PROTEIN"/>
    <property type="match status" value="1"/>
</dbReference>
<reference evidence="7 8" key="1">
    <citation type="submission" date="2023-11" db="EMBL/GenBank/DDBJ databases">
        <title>Actinomadura monticuli sp. nov., isolated from volcanic ash.</title>
        <authorList>
            <person name="Lee S.D."/>
            <person name="Yang H."/>
            <person name="Kim I.S."/>
        </authorList>
    </citation>
    <scope>NUCLEOTIDE SEQUENCE [LARGE SCALE GENOMIC DNA]</scope>
    <source>
        <strain evidence="7 8">DSM 45346</strain>
    </source>
</reference>
<dbReference type="EMBL" id="JAXCEH010000001">
    <property type="protein sequence ID" value="MFA1552367.1"/>
    <property type="molecule type" value="Genomic_DNA"/>
</dbReference>
<dbReference type="InterPro" id="IPR006638">
    <property type="entry name" value="Elp3/MiaA/NifB-like_rSAM"/>
</dbReference>
<dbReference type="SMART" id="SM00729">
    <property type="entry name" value="Elp3"/>
    <property type="match status" value="1"/>
</dbReference>
<dbReference type="Proteomes" id="UP001569904">
    <property type="component" value="Unassembled WGS sequence"/>
</dbReference>
<dbReference type="PROSITE" id="PS51918">
    <property type="entry name" value="RADICAL_SAM"/>
    <property type="match status" value="1"/>
</dbReference>
<evidence type="ECO:0000313" key="8">
    <source>
        <dbReference type="Proteomes" id="UP001569904"/>
    </source>
</evidence>
<evidence type="ECO:0000313" key="7">
    <source>
        <dbReference type="EMBL" id="MFA1552367.1"/>
    </source>
</evidence>
<comment type="caution">
    <text evidence="7">The sequence shown here is derived from an EMBL/GenBank/DDBJ whole genome shotgun (WGS) entry which is preliminary data.</text>
</comment>
<evidence type="ECO:0000259" key="6">
    <source>
        <dbReference type="PROSITE" id="PS51918"/>
    </source>
</evidence>